<evidence type="ECO:0000256" key="1">
    <source>
        <dbReference type="SAM" id="MobiDB-lite"/>
    </source>
</evidence>
<evidence type="ECO:0000256" key="2">
    <source>
        <dbReference type="SAM" id="SignalP"/>
    </source>
</evidence>
<organism evidence="3 4">
    <name type="scientific">Luteipulveratus mongoliensis</name>
    <dbReference type="NCBI Taxonomy" id="571913"/>
    <lineage>
        <taxon>Bacteria</taxon>
        <taxon>Bacillati</taxon>
        <taxon>Actinomycetota</taxon>
        <taxon>Actinomycetes</taxon>
        <taxon>Micrococcales</taxon>
        <taxon>Dermacoccaceae</taxon>
        <taxon>Luteipulveratus</taxon>
    </lineage>
</organism>
<feature type="signal peptide" evidence="2">
    <location>
        <begin position="1"/>
        <end position="32"/>
    </location>
</feature>
<accession>A0A0K1JG71</accession>
<dbReference type="EMBL" id="CP011112">
    <property type="protein sequence ID" value="AKU15702.1"/>
    <property type="molecule type" value="Genomic_DNA"/>
</dbReference>
<evidence type="ECO:0000313" key="3">
    <source>
        <dbReference type="EMBL" id="AKU15702.1"/>
    </source>
</evidence>
<dbReference type="PROSITE" id="PS51257">
    <property type="entry name" value="PROKAR_LIPOPROTEIN"/>
    <property type="match status" value="1"/>
</dbReference>
<evidence type="ECO:0008006" key="5">
    <source>
        <dbReference type="Google" id="ProtNLM"/>
    </source>
</evidence>
<sequence length="184" mass="18266">MRPATSPRRARALASAGALGAAVLLSSCMSLSQQTTELKYDAADGVSATVGDLQVSDLLVVTSGKGTVGSLHGMVTNNGEAPAQLSIQPQGGKAGTISVPGLSAVRLDGQPSGNSTAPSAPLKIASVTTAPGAMLTISFKTPAGTTAVQTPVLLDQHPYGTATVTHAPDEQPTEQGDVAEAGGH</sequence>
<name>A0A0K1JG71_9MICO</name>
<proteinExistence type="predicted"/>
<dbReference type="AlphaFoldDB" id="A0A0K1JG71"/>
<reference evidence="3 4" key="1">
    <citation type="submission" date="2015-03" db="EMBL/GenBank/DDBJ databases">
        <title>Luteipulveratus halotolerans sp. nov., a novel actinobacterium (Dermacoccaceae) from Sarawak, Malaysia.</title>
        <authorList>
            <person name="Juboi H."/>
            <person name="Basik A."/>
            <person name="Shamsul S.S."/>
            <person name="Arnold P."/>
            <person name="Schmitt E.K."/>
            <person name="Sanglier J.-J."/>
            <person name="Yeo T."/>
        </authorList>
    </citation>
    <scope>NUCLEOTIDE SEQUENCE [LARGE SCALE GENOMIC DNA]</scope>
    <source>
        <strain evidence="3 4">MN07-A0370</strain>
    </source>
</reference>
<dbReference type="Proteomes" id="UP000066480">
    <property type="component" value="Chromosome"/>
</dbReference>
<keyword evidence="4" id="KW-1185">Reference proteome</keyword>
<keyword evidence="2" id="KW-0732">Signal</keyword>
<feature type="chain" id="PRO_5039119783" description="Lipoprotein" evidence="2">
    <location>
        <begin position="33"/>
        <end position="184"/>
    </location>
</feature>
<dbReference type="STRING" id="571913.VV02_07295"/>
<feature type="region of interest" description="Disordered" evidence="1">
    <location>
        <begin position="162"/>
        <end position="184"/>
    </location>
</feature>
<dbReference type="KEGG" id="lmoi:VV02_07295"/>
<evidence type="ECO:0000313" key="4">
    <source>
        <dbReference type="Proteomes" id="UP000066480"/>
    </source>
</evidence>
<protein>
    <recommendedName>
        <fullName evidence="5">Lipoprotein</fullName>
    </recommendedName>
</protein>
<gene>
    <name evidence="3" type="ORF">VV02_07295</name>
</gene>